<evidence type="ECO:0000256" key="4">
    <source>
        <dbReference type="ARBA" id="ARBA00022807"/>
    </source>
</evidence>
<dbReference type="GO" id="GO:0006508">
    <property type="term" value="P:proteolysis"/>
    <property type="evidence" value="ECO:0007669"/>
    <property type="project" value="UniProtKB-KW"/>
</dbReference>
<dbReference type="InterPro" id="IPR051794">
    <property type="entry name" value="PG_Endopeptidase_C40"/>
</dbReference>
<evidence type="ECO:0000313" key="9">
    <source>
        <dbReference type="Proteomes" id="UP000272474"/>
    </source>
</evidence>
<feature type="coiled-coil region" evidence="5">
    <location>
        <begin position="28"/>
        <end position="65"/>
    </location>
</feature>
<dbReference type="EMBL" id="RBAL01000006">
    <property type="protein sequence ID" value="RKN42494.1"/>
    <property type="molecule type" value="Genomic_DNA"/>
</dbReference>
<dbReference type="PROSITE" id="PS51935">
    <property type="entry name" value="NLPC_P60"/>
    <property type="match status" value="1"/>
</dbReference>
<comment type="similarity">
    <text evidence="1">Belongs to the peptidase C40 family.</text>
</comment>
<evidence type="ECO:0000256" key="3">
    <source>
        <dbReference type="ARBA" id="ARBA00022801"/>
    </source>
</evidence>
<accession>A0A3A9Z3V9</accession>
<evidence type="ECO:0000256" key="1">
    <source>
        <dbReference type="ARBA" id="ARBA00007074"/>
    </source>
</evidence>
<dbReference type="PANTHER" id="PTHR47359:SF3">
    <property type="entry name" value="NLP_P60 DOMAIN-CONTAINING PROTEIN-RELATED"/>
    <property type="match status" value="1"/>
</dbReference>
<dbReference type="InterPro" id="IPR000064">
    <property type="entry name" value="NLP_P60_dom"/>
</dbReference>
<keyword evidence="4" id="KW-0788">Thiol protease</keyword>
<organism evidence="8 9">
    <name type="scientific">Streptomyces hoynatensis</name>
    <dbReference type="NCBI Taxonomy" id="1141874"/>
    <lineage>
        <taxon>Bacteria</taxon>
        <taxon>Bacillati</taxon>
        <taxon>Actinomycetota</taxon>
        <taxon>Actinomycetes</taxon>
        <taxon>Kitasatosporales</taxon>
        <taxon>Streptomycetaceae</taxon>
        <taxon>Streptomyces</taxon>
    </lineage>
</organism>
<dbReference type="Pfam" id="PF00877">
    <property type="entry name" value="NLPC_P60"/>
    <property type="match status" value="1"/>
</dbReference>
<feature type="region of interest" description="Disordered" evidence="6">
    <location>
        <begin position="1"/>
        <end position="22"/>
    </location>
</feature>
<evidence type="ECO:0000313" key="8">
    <source>
        <dbReference type="EMBL" id="RKN42494.1"/>
    </source>
</evidence>
<keyword evidence="3" id="KW-0378">Hydrolase</keyword>
<protein>
    <recommendedName>
        <fullName evidence="7">NlpC/P60 domain-containing protein</fullName>
    </recommendedName>
</protein>
<evidence type="ECO:0000256" key="2">
    <source>
        <dbReference type="ARBA" id="ARBA00022670"/>
    </source>
</evidence>
<sequence length="318" mass="34120">MTAVPVLAEPGQPPADSAEAGRRVDRLLADAERAVEAYNATAERVERLTAELDRQRDLVAHGQQRVNEMRRGLGAAAAAHYRAGGLDPVLTLMLSGDPDTYLARVAAYDRATSRRTGELHDLLAAQRALEQRREEAAGKLERLTGQQARLQRQKRTAQRKLAAARREYERLSERERAERERASRSAPRHGAARAQPAAEAPPASGRAALAVAAARGVVGRPYAWGQAGPDAFDCSGLVQWAWAQAGVSLPRTSQAQAGAGRRVPLGQARPGDIVVYRADASHVGIYAGNGQVVHSPHPGATVRYDPVGMMPVSAVVRP</sequence>
<reference evidence="8 9" key="1">
    <citation type="journal article" date="2014" name="Int. J. Syst. Evol. Microbiol.">
        <title>Streptomyces hoynatensis sp. nov., isolated from deep marine sediment.</title>
        <authorList>
            <person name="Veyisoglu A."/>
            <person name="Sahin N."/>
        </authorList>
    </citation>
    <scope>NUCLEOTIDE SEQUENCE [LARGE SCALE GENOMIC DNA]</scope>
    <source>
        <strain evidence="8 9">KCTC 29097</strain>
    </source>
</reference>
<evidence type="ECO:0000256" key="5">
    <source>
        <dbReference type="SAM" id="Coils"/>
    </source>
</evidence>
<dbReference type="PANTHER" id="PTHR47359">
    <property type="entry name" value="PEPTIDOGLYCAN DL-ENDOPEPTIDASE CWLO"/>
    <property type="match status" value="1"/>
</dbReference>
<keyword evidence="2" id="KW-0645">Protease</keyword>
<feature type="compositionally biased region" description="Low complexity" evidence="6">
    <location>
        <begin position="192"/>
        <end position="203"/>
    </location>
</feature>
<keyword evidence="9" id="KW-1185">Reference proteome</keyword>
<name>A0A3A9Z3V9_9ACTN</name>
<comment type="caution">
    <text evidence="8">The sequence shown here is derived from an EMBL/GenBank/DDBJ whole genome shotgun (WGS) entry which is preliminary data.</text>
</comment>
<feature type="region of interest" description="Disordered" evidence="6">
    <location>
        <begin position="144"/>
        <end position="203"/>
    </location>
</feature>
<keyword evidence="5" id="KW-0175">Coiled coil</keyword>
<feature type="compositionally biased region" description="Basic and acidic residues" evidence="6">
    <location>
        <begin position="164"/>
        <end position="183"/>
    </location>
</feature>
<dbReference type="AlphaFoldDB" id="A0A3A9Z3V9"/>
<proteinExistence type="inferred from homology"/>
<dbReference type="GO" id="GO:0008234">
    <property type="term" value="F:cysteine-type peptidase activity"/>
    <property type="evidence" value="ECO:0007669"/>
    <property type="project" value="UniProtKB-KW"/>
</dbReference>
<feature type="domain" description="NlpC/P60" evidence="7">
    <location>
        <begin position="204"/>
        <end position="318"/>
    </location>
</feature>
<dbReference type="Proteomes" id="UP000272474">
    <property type="component" value="Unassembled WGS sequence"/>
</dbReference>
<dbReference type="InterPro" id="IPR038765">
    <property type="entry name" value="Papain-like_cys_pep_sf"/>
</dbReference>
<dbReference type="OrthoDB" id="5177647at2"/>
<evidence type="ECO:0000259" key="7">
    <source>
        <dbReference type="PROSITE" id="PS51935"/>
    </source>
</evidence>
<dbReference type="Gene3D" id="3.90.1720.10">
    <property type="entry name" value="endopeptidase domain like (from Nostoc punctiforme)"/>
    <property type="match status" value="1"/>
</dbReference>
<gene>
    <name evidence="8" type="ORF">D7294_12505</name>
</gene>
<dbReference type="SUPFAM" id="SSF54001">
    <property type="entry name" value="Cysteine proteinases"/>
    <property type="match status" value="1"/>
</dbReference>
<evidence type="ECO:0000256" key="6">
    <source>
        <dbReference type="SAM" id="MobiDB-lite"/>
    </source>
</evidence>